<dbReference type="Gene3D" id="1.20.1090.10">
    <property type="entry name" value="Dehydroquinate synthase-like - alpha domain"/>
    <property type="match status" value="1"/>
</dbReference>
<dbReference type="Pfam" id="PF25137">
    <property type="entry name" value="ADH_Fe_C"/>
    <property type="match status" value="1"/>
</dbReference>
<dbReference type="AlphaFoldDB" id="A0A371J3B3"/>
<dbReference type="InterPro" id="IPR056798">
    <property type="entry name" value="ADH_Fe_C"/>
</dbReference>
<dbReference type="SUPFAM" id="SSF56796">
    <property type="entry name" value="Dehydroquinate synthase-like"/>
    <property type="match status" value="1"/>
</dbReference>
<dbReference type="CDD" id="cd14860">
    <property type="entry name" value="4HBD_NAD"/>
    <property type="match status" value="1"/>
</dbReference>
<dbReference type="Pfam" id="PF00465">
    <property type="entry name" value="Fe-ADH"/>
    <property type="match status" value="1"/>
</dbReference>
<evidence type="ECO:0000259" key="3">
    <source>
        <dbReference type="Pfam" id="PF25137"/>
    </source>
</evidence>
<accession>A0A371J3B3</accession>
<dbReference type="OrthoDB" id="9804734at2"/>
<dbReference type="GO" id="GO:0004022">
    <property type="term" value="F:alcohol dehydrogenase (NAD+) activity"/>
    <property type="evidence" value="ECO:0007669"/>
    <property type="project" value="TreeGrafter"/>
</dbReference>
<dbReference type="PANTHER" id="PTHR11496:SF83">
    <property type="entry name" value="HYDROXYACID-OXOACID TRANSHYDROGENASE, MITOCHONDRIAL"/>
    <property type="match status" value="1"/>
</dbReference>
<protein>
    <submittedName>
        <fullName evidence="4">Iron-containing alcohol dehydrogenase</fullName>
    </submittedName>
</protein>
<evidence type="ECO:0000259" key="2">
    <source>
        <dbReference type="Pfam" id="PF00465"/>
    </source>
</evidence>
<dbReference type="RefSeq" id="WP_094368884.1">
    <property type="nucleotide sequence ID" value="NZ_NOJY02000014.1"/>
</dbReference>
<comment type="caution">
    <text evidence="4">The sequence shown here is derived from an EMBL/GenBank/DDBJ whole genome shotgun (WGS) entry which is preliminary data.</text>
</comment>
<keyword evidence="5" id="KW-1185">Reference proteome</keyword>
<dbReference type="GO" id="GO:0046872">
    <property type="term" value="F:metal ion binding"/>
    <property type="evidence" value="ECO:0007669"/>
    <property type="project" value="InterPro"/>
</dbReference>
<proteinExistence type="predicted"/>
<dbReference type="InterPro" id="IPR039697">
    <property type="entry name" value="Alcohol_dehydrogenase_Fe"/>
</dbReference>
<evidence type="ECO:0000313" key="4">
    <source>
        <dbReference type="EMBL" id="RDY27269.1"/>
    </source>
</evidence>
<reference evidence="4 5" key="1">
    <citation type="journal article" date="2017" name="Genome Announc.">
        <title>Draft Genome Sequence of Romboutsia weinsteinii sp. nov. Strain CCRI-19649(T) Isolated from Surface Water.</title>
        <authorList>
            <person name="Maheux A.F."/>
            <person name="Boudreau D.K."/>
            <person name="Berube E."/>
            <person name="Boissinot M."/>
            <person name="Cantin P."/>
            <person name="Raymond F."/>
            <person name="Corbeil J."/>
            <person name="Omar R.F."/>
            <person name="Bergeron M.G."/>
        </authorList>
    </citation>
    <scope>NUCLEOTIDE SEQUENCE [LARGE SCALE GENOMIC DNA]</scope>
    <source>
        <strain evidence="4 5">CCRI-19649</strain>
    </source>
</reference>
<feature type="domain" description="Fe-containing alcohol dehydrogenase-like C-terminal" evidence="3">
    <location>
        <begin position="177"/>
        <end position="371"/>
    </location>
</feature>
<dbReference type="PANTHER" id="PTHR11496">
    <property type="entry name" value="ALCOHOL DEHYDROGENASE"/>
    <property type="match status" value="1"/>
</dbReference>
<dbReference type="Gene3D" id="3.40.50.1970">
    <property type="match status" value="1"/>
</dbReference>
<dbReference type="EMBL" id="NOJY02000014">
    <property type="protein sequence ID" value="RDY27269.1"/>
    <property type="molecule type" value="Genomic_DNA"/>
</dbReference>
<sequence length="371" mass="41813">MKLFMERTNIQKFDNVSEFVKEFKIGKEDFILVSKSLYEKYFKPLNLEATVICKNKYGTGEPTDIMMDMLLEDFNNSNCNRIIAIGGGAVIDMAKILVLKDGKSAEDIFTKRIPFEKIRPLIAIPTTCGAGSEVSNISVTEMTKMGTKLGIATDELYPDYAVLIPELITDLPYKFFATSAIDALIHAIESYMAPSANVYTEVFSKQAMEMIIDGFKIIAKDGKEARFNMLDRFLTASNLAGVAFSNASNGAVHAMSYPLSGCYHVPHGESNYLFFTAVFKEYMVKNSTGKISSLNKILSNILDCDADNVYEKMEELLDKIIERKKLREYGMIEDDIESFASSIVKNQQRLLSQGYVQFSQEELANIYRRLY</sequence>
<gene>
    <name evidence="4" type="ORF">CHL78_009780</name>
</gene>
<evidence type="ECO:0000313" key="5">
    <source>
        <dbReference type="Proteomes" id="UP000215694"/>
    </source>
</evidence>
<organism evidence="4 5">
    <name type="scientific">Romboutsia weinsteinii</name>
    <dbReference type="NCBI Taxonomy" id="2020949"/>
    <lineage>
        <taxon>Bacteria</taxon>
        <taxon>Bacillati</taxon>
        <taxon>Bacillota</taxon>
        <taxon>Clostridia</taxon>
        <taxon>Peptostreptococcales</taxon>
        <taxon>Peptostreptococcaceae</taxon>
        <taxon>Romboutsia</taxon>
    </lineage>
</organism>
<feature type="domain" description="Alcohol dehydrogenase iron-type/glycerol dehydrogenase GldA" evidence="2">
    <location>
        <begin position="14"/>
        <end position="165"/>
    </location>
</feature>
<dbReference type="Proteomes" id="UP000215694">
    <property type="component" value="Unassembled WGS sequence"/>
</dbReference>
<name>A0A371J3B3_9FIRM</name>
<evidence type="ECO:0000256" key="1">
    <source>
        <dbReference type="ARBA" id="ARBA00023002"/>
    </source>
</evidence>
<dbReference type="InterPro" id="IPR001670">
    <property type="entry name" value="ADH_Fe/GldA"/>
</dbReference>
<keyword evidence="1" id="KW-0560">Oxidoreductase</keyword>